<sequence>MTVFCNSGVGTVELVRKARRGARLTRWGVAGALVVAATTSMSMSAPSAAAAAACTEGTGSDFNGDGLRDMAVADSEATVSGKAGAGLVRVVLGGDKGVFEISQKLSGMTADPETGDKFGSSIAVYDADKDGCDDLAVGAPYEDVTTSDGAQADAGAVYVIHGRPSGIGEGSTIRSYTQAGLDGDTATEAGDLFGYALAAGTKSGGKPYLAIGVPGEAIGNVSDAGCIHYVQGTAKTTVNQDDPDVPGVAEANDRFGQSLAATSRFIAVGAPGEAIGEESFAGAVTLFNHTIEDGRPTSLDGVDENHPALVSGASAKDDRFGTALSMVPYRPSGADSETDALLAVGTPNENVGTVADAGAVTVIRIKPSGAVTEANFMDRLASGGDDRPAVSDFFGQRVALANTDPGATGTAETIKLAVSVPNQEVGAVENAGAVHILSALGSPGRGGKVLTRGHGLPGTAEPRDFVGLGLWGTYKDLYVGVPYSKTSGDRRGLVYAASWKHIEDGTGSVRTVKPGADGVPDEGKAFGSDIR</sequence>
<dbReference type="PANTHER" id="PTHR36220">
    <property type="entry name" value="UNNAMED PRODUCT"/>
    <property type="match status" value="1"/>
</dbReference>
<keyword evidence="3" id="KW-0325">Glycoprotein</keyword>
<keyword evidence="2" id="KW-0677">Repeat</keyword>
<dbReference type="Gene3D" id="2.130.10.130">
    <property type="entry name" value="Integrin alpha, N-terminal"/>
    <property type="match status" value="2"/>
</dbReference>
<dbReference type="InterPro" id="IPR013519">
    <property type="entry name" value="Int_alpha_beta-p"/>
</dbReference>
<evidence type="ECO:0000256" key="1">
    <source>
        <dbReference type="ARBA" id="ARBA00022729"/>
    </source>
</evidence>
<dbReference type="Proteomes" id="UP000656881">
    <property type="component" value="Unassembled WGS sequence"/>
</dbReference>
<proteinExistence type="predicted"/>
<evidence type="ECO:0000256" key="2">
    <source>
        <dbReference type="ARBA" id="ARBA00022737"/>
    </source>
</evidence>
<dbReference type="PROSITE" id="PS51470">
    <property type="entry name" value="FG_GAP"/>
    <property type="match status" value="1"/>
</dbReference>
<accession>A0ABQ2LL15</accession>
<evidence type="ECO:0008006" key="7">
    <source>
        <dbReference type="Google" id="ProtNLM"/>
    </source>
</evidence>
<protein>
    <recommendedName>
        <fullName evidence="7">VCBS repeat-containing protein</fullName>
    </recommendedName>
</protein>
<evidence type="ECO:0000313" key="6">
    <source>
        <dbReference type="Proteomes" id="UP000656881"/>
    </source>
</evidence>
<comment type="caution">
    <text evidence="5">The sequence shown here is derived from an EMBL/GenBank/DDBJ whole genome shotgun (WGS) entry which is preliminary data.</text>
</comment>
<evidence type="ECO:0000313" key="5">
    <source>
        <dbReference type="EMBL" id="GGO35368.1"/>
    </source>
</evidence>
<dbReference type="InterPro" id="IPR013517">
    <property type="entry name" value="FG-GAP"/>
</dbReference>
<dbReference type="Pfam" id="PF01839">
    <property type="entry name" value="FG-GAP"/>
    <property type="match status" value="1"/>
</dbReference>
<feature type="region of interest" description="Disordered" evidence="4">
    <location>
        <begin position="511"/>
        <end position="531"/>
    </location>
</feature>
<dbReference type="PANTHER" id="PTHR36220:SF1">
    <property type="entry name" value="GAMMA TUBULIN COMPLEX COMPONENT C-TERMINAL DOMAIN-CONTAINING PROTEIN"/>
    <property type="match status" value="1"/>
</dbReference>
<dbReference type="EMBL" id="BMNG01000001">
    <property type="protein sequence ID" value="GGO35368.1"/>
    <property type="molecule type" value="Genomic_DNA"/>
</dbReference>
<keyword evidence="1" id="KW-0732">Signal</keyword>
<name>A0ABQ2LL15_9ACTN</name>
<organism evidence="5 6">
    <name type="scientific">Streptomyces lasiicapitis</name>
    <dbReference type="NCBI Taxonomy" id="1923961"/>
    <lineage>
        <taxon>Bacteria</taxon>
        <taxon>Bacillati</taxon>
        <taxon>Actinomycetota</taxon>
        <taxon>Actinomycetes</taxon>
        <taxon>Kitasatosporales</taxon>
        <taxon>Streptomycetaceae</taxon>
        <taxon>Streptomyces</taxon>
    </lineage>
</organism>
<reference evidence="6" key="1">
    <citation type="journal article" date="2019" name="Int. J. Syst. Evol. Microbiol.">
        <title>The Global Catalogue of Microorganisms (GCM) 10K type strain sequencing project: providing services to taxonomists for standard genome sequencing and annotation.</title>
        <authorList>
            <consortium name="The Broad Institute Genomics Platform"/>
            <consortium name="The Broad Institute Genome Sequencing Center for Infectious Disease"/>
            <person name="Wu L."/>
            <person name="Ma J."/>
        </authorList>
    </citation>
    <scope>NUCLEOTIDE SEQUENCE [LARGE SCALE GENOMIC DNA]</scope>
    <source>
        <strain evidence="6">CGMCC 4.7349</strain>
    </source>
</reference>
<dbReference type="SUPFAM" id="SSF69318">
    <property type="entry name" value="Integrin alpha N-terminal domain"/>
    <property type="match status" value="1"/>
</dbReference>
<evidence type="ECO:0000256" key="4">
    <source>
        <dbReference type="SAM" id="MobiDB-lite"/>
    </source>
</evidence>
<gene>
    <name evidence="5" type="ORF">GCM10012286_05940</name>
</gene>
<dbReference type="InterPro" id="IPR028994">
    <property type="entry name" value="Integrin_alpha_N"/>
</dbReference>
<keyword evidence="6" id="KW-1185">Reference proteome</keyword>
<evidence type="ECO:0000256" key="3">
    <source>
        <dbReference type="ARBA" id="ARBA00023180"/>
    </source>
</evidence>
<dbReference type="SMART" id="SM00191">
    <property type="entry name" value="Int_alpha"/>
    <property type="match status" value="5"/>
</dbReference>